<dbReference type="GO" id="GO:0003700">
    <property type="term" value="F:DNA-binding transcription factor activity"/>
    <property type="evidence" value="ECO:0007669"/>
    <property type="project" value="InterPro"/>
</dbReference>
<keyword evidence="1" id="KW-0805">Transcription regulation</keyword>
<dbReference type="InterPro" id="IPR014710">
    <property type="entry name" value="RmlC-like_jellyroll"/>
</dbReference>
<keyword evidence="3" id="KW-0804">Transcription</keyword>
<dbReference type="RefSeq" id="WP_114463719.1">
    <property type="nucleotide sequence ID" value="NZ_QPIW01000029.1"/>
</dbReference>
<dbReference type="Proteomes" id="UP000253141">
    <property type="component" value="Unassembled WGS sequence"/>
</dbReference>
<accession>A0A369I9D6</accession>
<dbReference type="EMBL" id="QPIW01000029">
    <property type="protein sequence ID" value="RDB03266.1"/>
    <property type="molecule type" value="Genomic_DNA"/>
</dbReference>
<dbReference type="InterPro" id="IPR011051">
    <property type="entry name" value="RmlC_Cupin_sf"/>
</dbReference>
<gene>
    <name evidence="5" type="ORF">DVG78_24850</name>
</gene>
<dbReference type="SMART" id="SM00342">
    <property type="entry name" value="HTH_ARAC"/>
    <property type="match status" value="1"/>
</dbReference>
<dbReference type="Pfam" id="PF07883">
    <property type="entry name" value="Cupin_2"/>
    <property type="match status" value="1"/>
</dbReference>
<reference evidence="5 6" key="1">
    <citation type="submission" date="2018-07" db="EMBL/GenBank/DDBJ databases">
        <title>Genome analysis of Runella aurantiaca.</title>
        <authorList>
            <person name="Yang X."/>
        </authorList>
    </citation>
    <scope>NUCLEOTIDE SEQUENCE [LARGE SCALE GENOMIC DNA]</scope>
    <source>
        <strain evidence="5 6">YX9</strain>
    </source>
</reference>
<dbReference type="InterPro" id="IPR018062">
    <property type="entry name" value="HTH_AraC-typ_CS"/>
</dbReference>
<evidence type="ECO:0000256" key="1">
    <source>
        <dbReference type="ARBA" id="ARBA00023015"/>
    </source>
</evidence>
<dbReference type="PANTHER" id="PTHR43280">
    <property type="entry name" value="ARAC-FAMILY TRANSCRIPTIONAL REGULATOR"/>
    <property type="match status" value="1"/>
</dbReference>
<dbReference type="Gene3D" id="2.60.120.10">
    <property type="entry name" value="Jelly Rolls"/>
    <property type="match status" value="1"/>
</dbReference>
<dbReference type="OrthoDB" id="792101at2"/>
<dbReference type="InterPro" id="IPR009057">
    <property type="entry name" value="Homeodomain-like_sf"/>
</dbReference>
<protein>
    <submittedName>
        <fullName evidence="5">AraC family transcriptional regulator</fullName>
    </submittedName>
</protein>
<evidence type="ECO:0000256" key="2">
    <source>
        <dbReference type="ARBA" id="ARBA00023125"/>
    </source>
</evidence>
<evidence type="ECO:0000313" key="5">
    <source>
        <dbReference type="EMBL" id="RDB03266.1"/>
    </source>
</evidence>
<evidence type="ECO:0000259" key="4">
    <source>
        <dbReference type="PROSITE" id="PS01124"/>
    </source>
</evidence>
<keyword evidence="2" id="KW-0238">DNA-binding</keyword>
<proteinExistence type="predicted"/>
<dbReference type="InterPro" id="IPR013096">
    <property type="entry name" value="Cupin_2"/>
</dbReference>
<dbReference type="InterPro" id="IPR018060">
    <property type="entry name" value="HTH_AraC"/>
</dbReference>
<evidence type="ECO:0000313" key="6">
    <source>
        <dbReference type="Proteomes" id="UP000253141"/>
    </source>
</evidence>
<dbReference type="Pfam" id="PF12833">
    <property type="entry name" value="HTH_18"/>
    <property type="match status" value="1"/>
</dbReference>
<evidence type="ECO:0000256" key="3">
    <source>
        <dbReference type="ARBA" id="ARBA00023163"/>
    </source>
</evidence>
<comment type="caution">
    <text evidence="5">The sequence shown here is derived from an EMBL/GenBank/DDBJ whole genome shotgun (WGS) entry which is preliminary data.</text>
</comment>
<sequence>MRIPVRKELQLPSASFTTIELQEAHFDPNWHFHPHYQLFTVLEGTGTRFIGDDIRHFEAGDTVFLGPNIPHLWRSDRAYFEGNPQLKTHGIVAYFTEDFLGEGFFDKPEMHVLKQLLEKGQRGLDIRGAARQMVRENLKKIASNQGFETILELLTTLHHLANSSEVVYITSVGYVNTHKVSETERMQRVYEYVMKHFKEEIRLNEVAALANMTEAAFCRYFKSRTNKTFSDFVSEIRIGHACKLLVQEKYSVTQICYESGFNTVSNFNRQFKNQTGKSPLQYQKVYMRGGE</sequence>
<keyword evidence="6" id="KW-1185">Reference proteome</keyword>
<name>A0A369I9D6_9BACT</name>
<dbReference type="Gene3D" id="1.10.10.60">
    <property type="entry name" value="Homeodomain-like"/>
    <property type="match status" value="2"/>
</dbReference>
<dbReference type="SUPFAM" id="SSF46689">
    <property type="entry name" value="Homeodomain-like"/>
    <property type="match status" value="2"/>
</dbReference>
<dbReference type="PROSITE" id="PS00041">
    <property type="entry name" value="HTH_ARAC_FAMILY_1"/>
    <property type="match status" value="1"/>
</dbReference>
<dbReference type="PANTHER" id="PTHR43280:SF2">
    <property type="entry name" value="HTH-TYPE TRANSCRIPTIONAL REGULATOR EXSA"/>
    <property type="match status" value="1"/>
</dbReference>
<dbReference type="GO" id="GO:0043565">
    <property type="term" value="F:sequence-specific DNA binding"/>
    <property type="evidence" value="ECO:0007669"/>
    <property type="project" value="InterPro"/>
</dbReference>
<dbReference type="SUPFAM" id="SSF51182">
    <property type="entry name" value="RmlC-like cupins"/>
    <property type="match status" value="1"/>
</dbReference>
<dbReference type="AlphaFoldDB" id="A0A369I9D6"/>
<organism evidence="5 6">
    <name type="scientific">Runella aurantiaca</name>
    <dbReference type="NCBI Taxonomy" id="2282308"/>
    <lineage>
        <taxon>Bacteria</taxon>
        <taxon>Pseudomonadati</taxon>
        <taxon>Bacteroidota</taxon>
        <taxon>Cytophagia</taxon>
        <taxon>Cytophagales</taxon>
        <taxon>Spirosomataceae</taxon>
        <taxon>Runella</taxon>
    </lineage>
</organism>
<dbReference type="PROSITE" id="PS01124">
    <property type="entry name" value="HTH_ARAC_FAMILY_2"/>
    <property type="match status" value="1"/>
</dbReference>
<feature type="domain" description="HTH araC/xylS-type" evidence="4">
    <location>
        <begin position="187"/>
        <end position="285"/>
    </location>
</feature>